<feature type="non-terminal residue" evidence="1">
    <location>
        <position position="647"/>
    </location>
</feature>
<feature type="non-terminal residue" evidence="1">
    <location>
        <position position="1"/>
    </location>
</feature>
<comment type="caution">
    <text evidence="1">The sequence shown here is derived from an EMBL/GenBank/DDBJ whole genome shotgun (WGS) entry which is preliminary data.</text>
</comment>
<evidence type="ECO:0000313" key="1">
    <source>
        <dbReference type="EMBL" id="CAL4109997.1"/>
    </source>
</evidence>
<accession>A0AAV2R3T3</accession>
<gene>
    <name evidence="1" type="ORF">MNOR_LOCUS19256</name>
</gene>
<proteinExistence type="predicted"/>
<evidence type="ECO:0000313" key="2">
    <source>
        <dbReference type="Proteomes" id="UP001497623"/>
    </source>
</evidence>
<evidence type="ECO:0008006" key="3">
    <source>
        <dbReference type="Google" id="ProtNLM"/>
    </source>
</evidence>
<keyword evidence="2" id="KW-1185">Reference proteome</keyword>
<reference evidence="1 2" key="1">
    <citation type="submission" date="2024-05" db="EMBL/GenBank/DDBJ databases">
        <authorList>
            <person name="Wallberg A."/>
        </authorList>
    </citation>
    <scope>NUCLEOTIDE SEQUENCE [LARGE SCALE GENOMIC DNA]</scope>
</reference>
<dbReference type="EMBL" id="CAXKWB010014190">
    <property type="protein sequence ID" value="CAL4109997.1"/>
    <property type="molecule type" value="Genomic_DNA"/>
</dbReference>
<protein>
    <recommendedName>
        <fullName evidence="3">C2H2-type domain-containing protein</fullName>
    </recommendedName>
</protein>
<organism evidence="1 2">
    <name type="scientific">Meganyctiphanes norvegica</name>
    <name type="common">Northern krill</name>
    <name type="synonym">Thysanopoda norvegica</name>
    <dbReference type="NCBI Taxonomy" id="48144"/>
    <lineage>
        <taxon>Eukaryota</taxon>
        <taxon>Metazoa</taxon>
        <taxon>Ecdysozoa</taxon>
        <taxon>Arthropoda</taxon>
        <taxon>Crustacea</taxon>
        <taxon>Multicrustacea</taxon>
        <taxon>Malacostraca</taxon>
        <taxon>Eumalacostraca</taxon>
        <taxon>Eucarida</taxon>
        <taxon>Euphausiacea</taxon>
        <taxon>Euphausiidae</taxon>
        <taxon>Meganyctiphanes</taxon>
    </lineage>
</organism>
<sequence>RIEMSMETSQLTVSQRRKKKEKLQKSSVFVNSQRADTGLHLSIIKCGEDILQCIKLTPCAGCVFGCGKPGRKNNAAERYHCPLCTTSIFKPAVYCKTKKHLLNHFQGIGAIILRGYKITGCHLKCVNYSQTNQQRSHFHCPFCSDTFANKSFLIKHGHHCGQDIQPQQNQDSLKTESILDEEMVDSSQLTKSFQFFSKETAHPLSRRNVNKEYTNMALKIKSKYFGAPKKHFKFRKLLYPNINVAISGTRQKNCDSSEHKRKVYPPVECTQCQQLYHPKYIYQHIRMQHDTVKIKSNISQSRHHHSVRIDSRLCLYTSAKTISGIQIPVHVIKFSNGSEKNPSAITLEDLKKRFKCESIMCINKCRSEWVSGNIEYLCDHLKSVDFAVEPNDGRLDKKFQWLDKEYLNIRELQEQLSENRYKMVLCLNSHAINKNTPMIVELPQAFKSYHKTKRNSHRFTFFSVYTGHVSKWSKFERTIVTIDYLKQAIHCHCRINACVHRGAVICWLHQNDKLKVQLYEVKYNDKREGRRKRNNVRIPRIENEMSIRIARDNRKVKIKAAKRTHKELSIKTIYVVDKESKNIEIPFASTDLLSRYKNVDNVILSNSSLKNLYRKENGTNKHNFYKHSDNSQENQLLPIVSANVIQE</sequence>
<name>A0AAV2R3T3_MEGNR</name>
<dbReference type="AlphaFoldDB" id="A0AAV2R3T3"/>
<dbReference type="Proteomes" id="UP001497623">
    <property type="component" value="Unassembled WGS sequence"/>
</dbReference>